<keyword evidence="7" id="KW-0949">S-adenosyl-L-methionine</keyword>
<protein>
    <recommendedName>
        <fullName evidence="3">protein-histidine N-methyltransferase</fullName>
        <ecNumber evidence="3">2.1.1.85</ecNumber>
    </recommendedName>
</protein>
<organism evidence="12 13">
    <name type="scientific">Ceratocystis lukuohia</name>
    <dbReference type="NCBI Taxonomy" id="2019550"/>
    <lineage>
        <taxon>Eukaryota</taxon>
        <taxon>Fungi</taxon>
        <taxon>Dikarya</taxon>
        <taxon>Ascomycota</taxon>
        <taxon>Pezizomycotina</taxon>
        <taxon>Sordariomycetes</taxon>
        <taxon>Hypocreomycetidae</taxon>
        <taxon>Microascales</taxon>
        <taxon>Ceratocystidaceae</taxon>
        <taxon>Ceratocystis</taxon>
    </lineage>
</organism>
<name>A0ABR4MAW6_9PEZI</name>
<reference evidence="12 13" key="1">
    <citation type="submission" date="2020-05" db="EMBL/GenBank/DDBJ databases">
        <title>Ceratocystis lukuohia genome.</title>
        <authorList>
            <person name="Harrington T.C."/>
            <person name="Kim K."/>
            <person name="Mayers C.G."/>
        </authorList>
    </citation>
    <scope>NUCLEOTIDE SEQUENCE [LARGE SCALE GENOMIC DNA]</scope>
    <source>
        <strain evidence="12 13">C4212</strain>
    </source>
</reference>
<gene>
    <name evidence="12" type="ORF">HOO65_080353</name>
</gene>
<dbReference type="GeneID" id="98121089"/>
<dbReference type="InterPro" id="IPR036397">
    <property type="entry name" value="RNaseH_sf"/>
</dbReference>
<dbReference type="EC" id="2.1.1.85" evidence="3"/>
<feature type="region of interest" description="Disordered" evidence="10">
    <location>
        <begin position="584"/>
        <end position="615"/>
    </location>
</feature>
<comment type="similarity">
    <text evidence="9">Belongs to the methyltransferase superfamily. METTL18 family.</text>
</comment>
<keyword evidence="6" id="KW-0808">Transferase</keyword>
<dbReference type="CDD" id="cd09276">
    <property type="entry name" value="Rnase_HI_RT_non_LTR"/>
    <property type="match status" value="1"/>
</dbReference>
<evidence type="ECO:0000256" key="8">
    <source>
        <dbReference type="ARBA" id="ARBA00023242"/>
    </source>
</evidence>
<sequence>MSFSFSFSGDDIDEDVSIDTPSVISATLATSTSDDHTNRKKSNDGRPQAGAFPVEGKPQLPALAHSLDEMMAMLPSKIAYNTLRIALDGGSDVIELPRRELWDVKVQLMAEDDGEGEANATEGLGAHDVKTGVYEGGFKSWESSVDLIKVLASERYGIAGPGKGKAQRVIELGCGTALPSLAIFQQALQRFTAAAPDAEPQPLTLIVADYNPSVIQLVTLPNFILTWALARRTVDPALEEAFNIEDEVELFDEVKAAFKKTLSDAKLSLVFLSGGWSTAFVDLLYAAAPLRSDVLDASAVDARESLPTLLLGAETIYSPFALRAFAATQFNILRKEGKEALALIAAKRHYFGVGGSLDDFIAKATDDGATVKWLREEKDGVRRGVVECKTSAKEEETKRHQAEVENTLPGTLVAYSDGSKDASGNAGAGWAIIEDGATQEANHIALGKWMEVADAEAVGALEATKRATAREGAGEIWLCLDNRGVVDRLRNAATKNSTSQEAVDETRRILKAWADKTPGRLARVLWVPGHMGIKGNELADTQAKLGCQGLVTEHRFSLAGARRWRRDQLRLDYEGWWKEQKGYRPLGTGVPTEPPLPQLPLQRADQNRAGPYPRG</sequence>
<evidence type="ECO:0000256" key="3">
    <source>
        <dbReference type="ARBA" id="ARBA00012533"/>
    </source>
</evidence>
<dbReference type="PANTHER" id="PTHR14614">
    <property type="entry name" value="HEPATOCELLULAR CARCINOMA-ASSOCIATED ANTIGEN"/>
    <property type="match status" value="1"/>
</dbReference>
<evidence type="ECO:0000256" key="5">
    <source>
        <dbReference type="ARBA" id="ARBA00022603"/>
    </source>
</evidence>
<evidence type="ECO:0000256" key="2">
    <source>
        <dbReference type="ARBA" id="ARBA00004496"/>
    </source>
</evidence>
<keyword evidence="8" id="KW-0539">Nucleus</keyword>
<evidence type="ECO:0000256" key="7">
    <source>
        <dbReference type="ARBA" id="ARBA00022691"/>
    </source>
</evidence>
<dbReference type="InterPro" id="IPR012337">
    <property type="entry name" value="RNaseH-like_sf"/>
</dbReference>
<dbReference type="PANTHER" id="PTHR14614:SF39">
    <property type="entry name" value="HISTIDINE PROTEIN METHYLTRANSFERASE 1 HOMOLOG"/>
    <property type="match status" value="1"/>
</dbReference>
<evidence type="ECO:0000313" key="13">
    <source>
        <dbReference type="Proteomes" id="UP001610728"/>
    </source>
</evidence>
<feature type="compositionally biased region" description="Basic and acidic residues" evidence="10">
    <location>
        <begin position="33"/>
        <end position="44"/>
    </location>
</feature>
<evidence type="ECO:0000256" key="9">
    <source>
        <dbReference type="ARBA" id="ARBA00038126"/>
    </source>
</evidence>
<comment type="subcellular location">
    <subcellularLocation>
        <location evidence="2">Cytoplasm</location>
    </subcellularLocation>
    <subcellularLocation>
        <location evidence="1">Nucleus</location>
    </subcellularLocation>
</comment>
<dbReference type="InterPro" id="IPR019410">
    <property type="entry name" value="Methyltransf_16"/>
</dbReference>
<dbReference type="InterPro" id="IPR029063">
    <property type="entry name" value="SAM-dependent_MTases_sf"/>
</dbReference>
<evidence type="ECO:0000256" key="6">
    <source>
        <dbReference type="ARBA" id="ARBA00022679"/>
    </source>
</evidence>
<dbReference type="EMBL" id="JABSNW010000008">
    <property type="protein sequence ID" value="KAL2885403.1"/>
    <property type="molecule type" value="Genomic_DNA"/>
</dbReference>
<dbReference type="Proteomes" id="UP001610728">
    <property type="component" value="Unassembled WGS sequence"/>
</dbReference>
<keyword evidence="4" id="KW-0963">Cytoplasm</keyword>
<keyword evidence="5" id="KW-0489">Methyltransferase</keyword>
<dbReference type="SUPFAM" id="SSF53098">
    <property type="entry name" value="Ribonuclease H-like"/>
    <property type="match status" value="1"/>
</dbReference>
<dbReference type="Gene3D" id="3.40.50.150">
    <property type="entry name" value="Vaccinia Virus protein VP39"/>
    <property type="match status" value="1"/>
</dbReference>
<dbReference type="PROSITE" id="PS50879">
    <property type="entry name" value="RNASE_H_1"/>
    <property type="match status" value="1"/>
</dbReference>
<evidence type="ECO:0000259" key="11">
    <source>
        <dbReference type="PROSITE" id="PS50879"/>
    </source>
</evidence>
<feature type="domain" description="RNase H type-1" evidence="11">
    <location>
        <begin position="408"/>
        <end position="548"/>
    </location>
</feature>
<evidence type="ECO:0000256" key="4">
    <source>
        <dbReference type="ARBA" id="ARBA00022490"/>
    </source>
</evidence>
<proteinExistence type="inferred from homology"/>
<evidence type="ECO:0000313" key="12">
    <source>
        <dbReference type="EMBL" id="KAL2885403.1"/>
    </source>
</evidence>
<feature type="region of interest" description="Disordered" evidence="10">
    <location>
        <begin position="28"/>
        <end position="56"/>
    </location>
</feature>
<dbReference type="Gene3D" id="3.30.420.10">
    <property type="entry name" value="Ribonuclease H-like superfamily/Ribonuclease H"/>
    <property type="match status" value="1"/>
</dbReference>
<comment type="caution">
    <text evidence="12">The sequence shown here is derived from an EMBL/GenBank/DDBJ whole genome shotgun (WGS) entry which is preliminary data.</text>
</comment>
<accession>A0ABR4MAW6</accession>
<dbReference type="RefSeq" id="XP_070856583.1">
    <property type="nucleotide sequence ID" value="XM_071004160.1"/>
</dbReference>
<evidence type="ECO:0000256" key="1">
    <source>
        <dbReference type="ARBA" id="ARBA00004123"/>
    </source>
</evidence>
<evidence type="ECO:0000256" key="10">
    <source>
        <dbReference type="SAM" id="MobiDB-lite"/>
    </source>
</evidence>
<keyword evidence="13" id="KW-1185">Reference proteome</keyword>
<dbReference type="InterPro" id="IPR002156">
    <property type="entry name" value="RNaseH_domain"/>
</dbReference>